<dbReference type="PANTHER" id="PTHR33388:SF18">
    <property type="entry name" value="PROTEIN SPEAR1"/>
    <property type="match status" value="1"/>
</dbReference>
<feature type="compositionally biased region" description="Low complexity" evidence="4">
    <location>
        <begin position="1"/>
        <end position="27"/>
    </location>
</feature>
<feature type="compositionally biased region" description="Basic and acidic residues" evidence="4">
    <location>
        <begin position="155"/>
        <end position="172"/>
    </location>
</feature>
<accession>A0A7N1A225</accession>
<keyword evidence="2" id="KW-0805">Transcription regulation</keyword>
<evidence type="ECO:0000313" key="5">
    <source>
        <dbReference type="EnsemblPlants" id="Kaladp0065s0016.1.v1.1"/>
    </source>
</evidence>
<dbReference type="AlphaFoldDB" id="A0A7N1A225"/>
<protein>
    <submittedName>
        <fullName evidence="5">Uncharacterized protein</fullName>
    </submittedName>
</protein>
<evidence type="ECO:0000256" key="1">
    <source>
        <dbReference type="ARBA" id="ARBA00022491"/>
    </source>
</evidence>
<feature type="region of interest" description="Disordered" evidence="4">
    <location>
        <begin position="1"/>
        <end position="49"/>
    </location>
</feature>
<keyword evidence="3" id="KW-0804">Transcription</keyword>
<dbReference type="InterPro" id="IPR040356">
    <property type="entry name" value="SPEAR"/>
</dbReference>
<organism evidence="5 6">
    <name type="scientific">Kalanchoe fedtschenkoi</name>
    <name type="common">Lavender scallops</name>
    <name type="synonym">South American air plant</name>
    <dbReference type="NCBI Taxonomy" id="63787"/>
    <lineage>
        <taxon>Eukaryota</taxon>
        <taxon>Viridiplantae</taxon>
        <taxon>Streptophyta</taxon>
        <taxon>Embryophyta</taxon>
        <taxon>Tracheophyta</taxon>
        <taxon>Spermatophyta</taxon>
        <taxon>Magnoliopsida</taxon>
        <taxon>eudicotyledons</taxon>
        <taxon>Gunneridae</taxon>
        <taxon>Pentapetalae</taxon>
        <taxon>Saxifragales</taxon>
        <taxon>Crassulaceae</taxon>
        <taxon>Kalanchoe</taxon>
    </lineage>
</organism>
<proteinExistence type="predicted"/>
<evidence type="ECO:0000313" key="6">
    <source>
        <dbReference type="Proteomes" id="UP000594263"/>
    </source>
</evidence>
<feature type="region of interest" description="Disordered" evidence="4">
    <location>
        <begin position="150"/>
        <end position="186"/>
    </location>
</feature>
<dbReference type="Gramene" id="Kaladp0065s0016.1.v1.1">
    <property type="protein sequence ID" value="Kaladp0065s0016.1.v1.1"/>
    <property type="gene ID" value="Kaladp0065s0016.v1.1"/>
</dbReference>
<evidence type="ECO:0000256" key="2">
    <source>
        <dbReference type="ARBA" id="ARBA00023015"/>
    </source>
</evidence>
<dbReference type="GO" id="GO:0003700">
    <property type="term" value="F:DNA-binding transcription factor activity"/>
    <property type="evidence" value="ECO:0007669"/>
    <property type="project" value="InterPro"/>
</dbReference>
<dbReference type="Proteomes" id="UP000594263">
    <property type="component" value="Unplaced"/>
</dbReference>
<evidence type="ECO:0000256" key="4">
    <source>
        <dbReference type="SAM" id="MobiDB-lite"/>
    </source>
</evidence>
<dbReference type="EnsemblPlants" id="Kaladp0065s0016.1.v1.1">
    <property type="protein sequence ID" value="Kaladp0065s0016.1.v1.1"/>
    <property type="gene ID" value="Kaladp0065s0016.v1.1"/>
</dbReference>
<keyword evidence="1" id="KW-0678">Repressor</keyword>
<keyword evidence="6" id="KW-1185">Reference proteome</keyword>
<name>A0A7N1A225_KALFE</name>
<sequence length="186" mass="20416">MGSGYYGEMNMGMGSSNNGSSSSSMSSRRGKKSSNSPNKPKQPQRGLGVAQLEKIRLHGQLGSTSYTHPAAPYMPHHLTYPINPLTHQEAYGSVPPSASSYASFHQPNMMMGFGSMEAPSNMGWNGSTTGDVYESQQVHYSQAEYMTRPFLSAGEARRNNNEWGRSRSHDSESSDTQQEVDLELRL</sequence>
<evidence type="ECO:0000256" key="3">
    <source>
        <dbReference type="ARBA" id="ARBA00023163"/>
    </source>
</evidence>
<dbReference type="PANTHER" id="PTHR33388">
    <property type="entry name" value="OS01G0212500 PROTEIN"/>
    <property type="match status" value="1"/>
</dbReference>
<reference evidence="5" key="1">
    <citation type="submission" date="2021-01" db="UniProtKB">
        <authorList>
            <consortium name="EnsemblPlants"/>
        </authorList>
    </citation>
    <scope>IDENTIFICATION</scope>
</reference>